<feature type="transmembrane region" description="Helical" evidence="7">
    <location>
        <begin position="12"/>
        <end position="30"/>
    </location>
</feature>
<dbReference type="AlphaFoldDB" id="A0A238WML2"/>
<keyword evidence="5 7" id="KW-1133">Transmembrane helix</keyword>
<comment type="subcellular location">
    <subcellularLocation>
        <location evidence="1">Cell membrane</location>
        <topology evidence="1">Multi-pass membrane protein</topology>
    </subcellularLocation>
</comment>
<evidence type="ECO:0000313" key="9">
    <source>
        <dbReference type="Proteomes" id="UP000198415"/>
    </source>
</evidence>
<keyword evidence="3" id="KW-1003">Cell membrane</keyword>
<evidence type="ECO:0000256" key="6">
    <source>
        <dbReference type="ARBA" id="ARBA00023136"/>
    </source>
</evidence>
<keyword evidence="4 7" id="KW-0812">Transmembrane</keyword>
<name>A0A238WML2_9ACTN</name>
<reference evidence="8 9" key="1">
    <citation type="submission" date="2017-06" db="EMBL/GenBank/DDBJ databases">
        <authorList>
            <person name="Kim H.J."/>
            <person name="Triplett B.A."/>
        </authorList>
    </citation>
    <scope>NUCLEOTIDE SEQUENCE [LARGE SCALE GENOMIC DNA]</scope>
    <source>
        <strain evidence="8 9">DSM 43151</strain>
    </source>
</reference>
<sequence>MLQDLLEGAGRSIVFGLIGIGLMAVGYVLIDLLTPGKLRDLIWVERNPNASLLLAANQLGIAAIVFTAIFTTYDSFGQGLASTLLFGLVGIAIMGLAFLVLDWMTPGKLGEVICTDDFHGGAVVSAASHFGAALIVCACIA</sequence>
<gene>
    <name evidence="8" type="ORF">SAMN06264365_102706</name>
</gene>
<dbReference type="InterPro" id="IPR007140">
    <property type="entry name" value="DUF350"/>
</dbReference>
<comment type="similarity">
    <text evidence="2">Belongs to the UPF0719 family.</text>
</comment>
<evidence type="ECO:0000256" key="3">
    <source>
        <dbReference type="ARBA" id="ARBA00022475"/>
    </source>
</evidence>
<keyword evidence="6 7" id="KW-0472">Membrane</keyword>
<proteinExistence type="inferred from homology"/>
<dbReference type="Proteomes" id="UP000198415">
    <property type="component" value="Unassembled WGS sequence"/>
</dbReference>
<evidence type="ECO:0000256" key="1">
    <source>
        <dbReference type="ARBA" id="ARBA00004651"/>
    </source>
</evidence>
<dbReference type="GO" id="GO:0005886">
    <property type="term" value="C:plasma membrane"/>
    <property type="evidence" value="ECO:0007669"/>
    <property type="project" value="UniProtKB-SubCell"/>
</dbReference>
<evidence type="ECO:0000256" key="7">
    <source>
        <dbReference type="SAM" id="Phobius"/>
    </source>
</evidence>
<organism evidence="8 9">
    <name type="scientific">Actinoplanes regularis</name>
    <dbReference type="NCBI Taxonomy" id="52697"/>
    <lineage>
        <taxon>Bacteria</taxon>
        <taxon>Bacillati</taxon>
        <taxon>Actinomycetota</taxon>
        <taxon>Actinomycetes</taxon>
        <taxon>Micromonosporales</taxon>
        <taxon>Micromonosporaceae</taxon>
        <taxon>Actinoplanes</taxon>
    </lineage>
</organism>
<protein>
    <recommendedName>
        <fullName evidence="10">DUF350 domain-containing protein</fullName>
    </recommendedName>
</protein>
<evidence type="ECO:0000256" key="2">
    <source>
        <dbReference type="ARBA" id="ARBA00005779"/>
    </source>
</evidence>
<keyword evidence="9" id="KW-1185">Reference proteome</keyword>
<feature type="transmembrane region" description="Helical" evidence="7">
    <location>
        <begin position="121"/>
        <end position="140"/>
    </location>
</feature>
<accession>A0A238WML2</accession>
<evidence type="ECO:0008006" key="10">
    <source>
        <dbReference type="Google" id="ProtNLM"/>
    </source>
</evidence>
<evidence type="ECO:0000256" key="4">
    <source>
        <dbReference type="ARBA" id="ARBA00022692"/>
    </source>
</evidence>
<dbReference type="EMBL" id="FZNR01000002">
    <property type="protein sequence ID" value="SNR47806.1"/>
    <property type="molecule type" value="Genomic_DNA"/>
</dbReference>
<evidence type="ECO:0000313" key="8">
    <source>
        <dbReference type="EMBL" id="SNR47806.1"/>
    </source>
</evidence>
<feature type="transmembrane region" description="Helical" evidence="7">
    <location>
        <begin position="50"/>
        <end position="73"/>
    </location>
</feature>
<evidence type="ECO:0000256" key="5">
    <source>
        <dbReference type="ARBA" id="ARBA00022989"/>
    </source>
</evidence>
<dbReference type="RefSeq" id="WP_089292664.1">
    <property type="nucleotide sequence ID" value="NZ_BOMU01000019.1"/>
</dbReference>
<dbReference type="Pfam" id="PF03994">
    <property type="entry name" value="DUF350"/>
    <property type="match status" value="1"/>
</dbReference>
<feature type="transmembrane region" description="Helical" evidence="7">
    <location>
        <begin position="80"/>
        <end position="101"/>
    </location>
</feature>
<dbReference type="OrthoDB" id="5191770at2"/>